<keyword evidence="4 5" id="KW-0472">Membrane</keyword>
<feature type="transmembrane region" description="Helical" evidence="5">
    <location>
        <begin position="139"/>
        <end position="167"/>
    </location>
</feature>
<feature type="transmembrane region" description="Helical" evidence="5">
    <location>
        <begin position="6"/>
        <end position="28"/>
    </location>
</feature>
<proteinExistence type="predicted"/>
<evidence type="ECO:0000256" key="1">
    <source>
        <dbReference type="ARBA" id="ARBA00004127"/>
    </source>
</evidence>
<dbReference type="RefSeq" id="WP_070176225.1">
    <property type="nucleotide sequence ID" value="NZ_BMJR01000001.1"/>
</dbReference>
<feature type="transmembrane region" description="Helical" evidence="5">
    <location>
        <begin position="89"/>
        <end position="110"/>
    </location>
</feature>
<evidence type="ECO:0000313" key="6">
    <source>
        <dbReference type="EMBL" id="OFI35307.1"/>
    </source>
</evidence>
<dbReference type="STRING" id="1856405.BFC17_17400"/>
<dbReference type="EMBL" id="MJIC01000010">
    <property type="protein sequence ID" value="OFI35307.1"/>
    <property type="molecule type" value="Genomic_DNA"/>
</dbReference>
<dbReference type="GO" id="GO:0016740">
    <property type="term" value="F:transferase activity"/>
    <property type="evidence" value="ECO:0007669"/>
    <property type="project" value="UniProtKB-ARBA"/>
</dbReference>
<dbReference type="PANTHER" id="PTHR12714:SF9">
    <property type="entry name" value="PROTEIN-S-ISOPRENYLCYSTEINE O-METHYLTRANSFERASE"/>
    <property type="match status" value="1"/>
</dbReference>
<dbReference type="GO" id="GO:0012505">
    <property type="term" value="C:endomembrane system"/>
    <property type="evidence" value="ECO:0007669"/>
    <property type="project" value="UniProtKB-SubCell"/>
</dbReference>
<feature type="transmembrane region" description="Helical" evidence="5">
    <location>
        <begin position="58"/>
        <end position="77"/>
    </location>
</feature>
<reference evidence="6 7" key="1">
    <citation type="submission" date="2016-09" db="EMBL/GenBank/DDBJ databases">
        <title>Alteromonas lipolytica, a new species isolated from sea water.</title>
        <authorList>
            <person name="Wu Y.-H."/>
            <person name="Cheng H."/>
            <person name="Xu X.-W."/>
        </authorList>
    </citation>
    <scope>NUCLEOTIDE SEQUENCE [LARGE SCALE GENOMIC DNA]</scope>
    <source>
        <strain evidence="6 7">JW12</strain>
    </source>
</reference>
<comment type="caution">
    <text evidence="6">The sequence shown here is derived from an EMBL/GenBank/DDBJ whole genome shotgun (WGS) entry which is preliminary data.</text>
</comment>
<keyword evidence="7" id="KW-1185">Reference proteome</keyword>
<protein>
    <recommendedName>
        <fullName evidence="8">Isoprenylcysteine carboxyl methyltransferase</fullName>
    </recommendedName>
</protein>
<comment type="subcellular location">
    <subcellularLocation>
        <location evidence="1">Endomembrane system</location>
        <topology evidence="1">Multi-pass membrane protein</topology>
    </subcellularLocation>
</comment>
<name>A0A1E8FH77_9ALTE</name>
<sequence>MHDPHLLQIFLAGFFTFVALFYTILVLIKKRQQQPVVTMGPTYSCHWWNHLTFRVFRAAIWLFCVTIAVYPPVYAYLGPIHFLSVPQVMWSGAMFLVLGFALAVAANFTLGQQWRSGIVKTSTHKLIQKGLYRISRNPGYIGVAVAQLGFFLALPSIFSLLCLLVGLTALRRQALLEEAFLQERYDSEYLDYQRLVPRWL</sequence>
<keyword evidence="3 5" id="KW-1133">Transmembrane helix</keyword>
<dbReference type="OrthoDB" id="9811969at2"/>
<evidence type="ECO:0000256" key="5">
    <source>
        <dbReference type="SAM" id="Phobius"/>
    </source>
</evidence>
<dbReference type="Proteomes" id="UP000176037">
    <property type="component" value="Unassembled WGS sequence"/>
</dbReference>
<evidence type="ECO:0000256" key="4">
    <source>
        <dbReference type="ARBA" id="ARBA00023136"/>
    </source>
</evidence>
<evidence type="ECO:0008006" key="8">
    <source>
        <dbReference type="Google" id="ProtNLM"/>
    </source>
</evidence>
<gene>
    <name evidence="6" type="ORF">BFC17_17400</name>
</gene>
<evidence type="ECO:0000256" key="2">
    <source>
        <dbReference type="ARBA" id="ARBA00022692"/>
    </source>
</evidence>
<organism evidence="6 7">
    <name type="scientific">Alteromonas lipolytica</name>
    <dbReference type="NCBI Taxonomy" id="1856405"/>
    <lineage>
        <taxon>Bacteria</taxon>
        <taxon>Pseudomonadati</taxon>
        <taxon>Pseudomonadota</taxon>
        <taxon>Gammaproteobacteria</taxon>
        <taxon>Alteromonadales</taxon>
        <taxon>Alteromonadaceae</taxon>
        <taxon>Alteromonas/Salinimonas group</taxon>
        <taxon>Alteromonas</taxon>
    </lineage>
</organism>
<dbReference type="Pfam" id="PF04191">
    <property type="entry name" value="PEMT"/>
    <property type="match status" value="1"/>
</dbReference>
<dbReference type="InterPro" id="IPR007318">
    <property type="entry name" value="Phopholipid_MeTrfase"/>
</dbReference>
<keyword evidence="2 5" id="KW-0812">Transmembrane</keyword>
<evidence type="ECO:0000256" key="3">
    <source>
        <dbReference type="ARBA" id="ARBA00022989"/>
    </source>
</evidence>
<dbReference type="Gene3D" id="1.20.120.1630">
    <property type="match status" value="1"/>
</dbReference>
<dbReference type="PANTHER" id="PTHR12714">
    <property type="entry name" value="PROTEIN-S ISOPRENYLCYSTEINE O-METHYLTRANSFERASE"/>
    <property type="match status" value="1"/>
</dbReference>
<dbReference type="AlphaFoldDB" id="A0A1E8FH77"/>
<accession>A0A1E8FH77</accession>
<evidence type="ECO:0000313" key="7">
    <source>
        <dbReference type="Proteomes" id="UP000176037"/>
    </source>
</evidence>